<proteinExistence type="predicted"/>
<protein>
    <submittedName>
        <fullName evidence="1">Uncharacterized protein</fullName>
    </submittedName>
</protein>
<reference evidence="1" key="1">
    <citation type="journal article" date="2014" name="Int. J. Syst. Evol. Microbiol.">
        <title>Complete genome sequence of Corynebacterium casei LMG S-19264T (=DSM 44701T), isolated from a smear-ripened cheese.</title>
        <authorList>
            <consortium name="US DOE Joint Genome Institute (JGI-PGF)"/>
            <person name="Walter F."/>
            <person name="Albersmeier A."/>
            <person name="Kalinowski J."/>
            <person name="Ruckert C."/>
        </authorList>
    </citation>
    <scope>NUCLEOTIDE SEQUENCE</scope>
    <source>
        <strain evidence="1">JCM 4988</strain>
    </source>
</reference>
<name>A0A918QBC8_9ACTN</name>
<sequence>MRAVYGPGFGSTSKPKYLLTLRGDFSFLTDSGTSRNGVWAALFLSVDSPHITGYTVRPAGDVPSYDLGELGRVHLL</sequence>
<comment type="caution">
    <text evidence="1">The sequence shown here is derived from an EMBL/GenBank/DDBJ whole genome shotgun (WGS) entry which is preliminary data.</text>
</comment>
<evidence type="ECO:0000313" key="1">
    <source>
        <dbReference type="EMBL" id="GGZ38910.1"/>
    </source>
</evidence>
<accession>A0A918QBC8</accession>
<dbReference type="Proteomes" id="UP000630936">
    <property type="component" value="Unassembled WGS sequence"/>
</dbReference>
<gene>
    <name evidence="1" type="ORF">GCM10010387_36380</name>
</gene>
<organism evidence="1 2">
    <name type="scientific">Streptomyces inusitatus</name>
    <dbReference type="NCBI Taxonomy" id="68221"/>
    <lineage>
        <taxon>Bacteria</taxon>
        <taxon>Bacillati</taxon>
        <taxon>Actinomycetota</taxon>
        <taxon>Actinomycetes</taxon>
        <taxon>Kitasatosporales</taxon>
        <taxon>Streptomycetaceae</taxon>
        <taxon>Streptomyces</taxon>
    </lineage>
</organism>
<dbReference type="AlphaFoldDB" id="A0A918QBC8"/>
<keyword evidence="2" id="KW-1185">Reference proteome</keyword>
<reference evidence="1" key="2">
    <citation type="submission" date="2020-09" db="EMBL/GenBank/DDBJ databases">
        <authorList>
            <person name="Sun Q."/>
            <person name="Ohkuma M."/>
        </authorList>
    </citation>
    <scope>NUCLEOTIDE SEQUENCE</scope>
    <source>
        <strain evidence="1">JCM 4988</strain>
    </source>
</reference>
<dbReference type="EMBL" id="BMWG01000010">
    <property type="protein sequence ID" value="GGZ38910.1"/>
    <property type="molecule type" value="Genomic_DNA"/>
</dbReference>
<evidence type="ECO:0000313" key="2">
    <source>
        <dbReference type="Proteomes" id="UP000630936"/>
    </source>
</evidence>